<feature type="signal peptide" evidence="1">
    <location>
        <begin position="1"/>
        <end position="24"/>
    </location>
</feature>
<evidence type="ECO:0000256" key="1">
    <source>
        <dbReference type="SAM" id="SignalP"/>
    </source>
</evidence>
<proteinExistence type="predicted"/>
<dbReference type="STRING" id="1576369.SAMN05421753_10353"/>
<organism evidence="2 3">
    <name type="scientific">Planctomicrobium piriforme</name>
    <dbReference type="NCBI Taxonomy" id="1576369"/>
    <lineage>
        <taxon>Bacteria</taxon>
        <taxon>Pseudomonadati</taxon>
        <taxon>Planctomycetota</taxon>
        <taxon>Planctomycetia</taxon>
        <taxon>Planctomycetales</taxon>
        <taxon>Planctomycetaceae</taxon>
        <taxon>Planctomicrobium</taxon>
    </lineage>
</organism>
<dbReference type="OrthoDB" id="1522859at2"/>
<keyword evidence="1" id="KW-0732">Signal</keyword>
<dbReference type="RefSeq" id="WP_092048086.1">
    <property type="nucleotide sequence ID" value="NZ_FOQD01000003.1"/>
</dbReference>
<keyword evidence="3" id="KW-1185">Reference proteome</keyword>
<dbReference type="Proteomes" id="UP000199518">
    <property type="component" value="Unassembled WGS sequence"/>
</dbReference>
<evidence type="ECO:0000313" key="2">
    <source>
        <dbReference type="EMBL" id="SFH80572.1"/>
    </source>
</evidence>
<accession>A0A1I3D1I4</accession>
<protein>
    <recommendedName>
        <fullName evidence="4">MORN repeat variant</fullName>
    </recommendedName>
</protein>
<dbReference type="SUPFAM" id="SSF82185">
    <property type="entry name" value="Histone H3 K4-specific methyltransferase SET7/9 N-terminal domain"/>
    <property type="match status" value="1"/>
</dbReference>
<evidence type="ECO:0008006" key="4">
    <source>
        <dbReference type="Google" id="ProtNLM"/>
    </source>
</evidence>
<sequence>MRIRTRFPILTTLVVSGCVLYSSAGSGCLPQAGFFSPTQRVDLPDGAWEIRSVLPGGIQHGTTTTYHPDGNRIYEIEYRWGQHIEATQFLPNGNRALHIHQDETGVTRYDFYDEQGLFIRRE</sequence>
<feature type="chain" id="PRO_5011583711" description="MORN repeat variant" evidence="1">
    <location>
        <begin position="25"/>
        <end position="122"/>
    </location>
</feature>
<dbReference type="EMBL" id="FOQD01000003">
    <property type="protein sequence ID" value="SFH80572.1"/>
    <property type="molecule type" value="Genomic_DNA"/>
</dbReference>
<evidence type="ECO:0000313" key="3">
    <source>
        <dbReference type="Proteomes" id="UP000199518"/>
    </source>
</evidence>
<name>A0A1I3D1I4_9PLAN</name>
<dbReference type="PROSITE" id="PS51257">
    <property type="entry name" value="PROKAR_LIPOPROTEIN"/>
    <property type="match status" value="1"/>
</dbReference>
<reference evidence="3" key="1">
    <citation type="submission" date="2016-10" db="EMBL/GenBank/DDBJ databases">
        <authorList>
            <person name="Varghese N."/>
            <person name="Submissions S."/>
        </authorList>
    </citation>
    <scope>NUCLEOTIDE SEQUENCE [LARGE SCALE GENOMIC DNA]</scope>
    <source>
        <strain evidence="3">DSM 26348</strain>
    </source>
</reference>
<dbReference type="AlphaFoldDB" id="A0A1I3D1I4"/>
<gene>
    <name evidence="2" type="ORF">SAMN05421753_10353</name>
</gene>